<feature type="domain" description="wHTH-Hsp90 Na associated" evidence="3">
    <location>
        <begin position="989"/>
        <end position="1049"/>
    </location>
</feature>
<dbReference type="PRINTS" id="PR00775">
    <property type="entry name" value="HEATSHOCK90"/>
</dbReference>
<feature type="region of interest" description="Disordered" evidence="1">
    <location>
        <begin position="66"/>
        <end position="102"/>
    </location>
</feature>
<evidence type="ECO:0000259" key="2">
    <source>
        <dbReference type="Pfam" id="PF24401"/>
    </source>
</evidence>
<dbReference type="InterPro" id="IPR036890">
    <property type="entry name" value="HATPase_C_sf"/>
</dbReference>
<feature type="region of interest" description="Disordered" evidence="1">
    <location>
        <begin position="1446"/>
        <end position="1475"/>
    </location>
</feature>
<gene>
    <name evidence="4" type="ORF">BFF78_18605</name>
</gene>
<dbReference type="InterPro" id="IPR020575">
    <property type="entry name" value="Hsp90_N"/>
</dbReference>
<name>A0A1D7YB01_9ACTN</name>
<evidence type="ECO:0000313" key="5">
    <source>
        <dbReference type="Proteomes" id="UP000094960"/>
    </source>
</evidence>
<evidence type="ECO:0000259" key="3">
    <source>
        <dbReference type="Pfam" id="PF24410"/>
    </source>
</evidence>
<dbReference type="Proteomes" id="UP000094960">
    <property type="component" value="Chromosome"/>
</dbReference>
<evidence type="ECO:0000313" key="4">
    <source>
        <dbReference type="EMBL" id="AOR32808.1"/>
    </source>
</evidence>
<feature type="compositionally biased region" description="Polar residues" evidence="1">
    <location>
        <begin position="1463"/>
        <end position="1475"/>
    </location>
</feature>
<dbReference type="EMBL" id="CP017248">
    <property type="protein sequence ID" value="AOR32808.1"/>
    <property type="molecule type" value="Genomic_DNA"/>
</dbReference>
<dbReference type="Gene3D" id="3.30.565.10">
    <property type="entry name" value="Histidine kinase-like ATPase, C-terminal domain"/>
    <property type="match status" value="1"/>
</dbReference>
<keyword evidence="5" id="KW-1185">Reference proteome</keyword>
<dbReference type="SUPFAM" id="SSF55874">
    <property type="entry name" value="ATPase domain of HSP90 chaperone/DNA topoisomerase II/histidine kinase"/>
    <property type="match status" value="1"/>
</dbReference>
<feature type="compositionally biased region" description="Basic and acidic residues" evidence="1">
    <location>
        <begin position="78"/>
        <end position="88"/>
    </location>
</feature>
<accession>A0A1D7YB01</accession>
<sequence>MAGALQYEEQLRRLYEAAGEPSAEALSDRVGVPRQRIDDWLACRVVPRRGRRVRVFLETLESLARTRSREPLPSPRPDAWDRLRDEARRRRQGRRPAHSSAVCESGVQQDWLSAAEGSKAWHLVAPAVADQVEPLRTLTLEAVNRLAELHEAEREVLDQDPWYDPGLARRTARWTNLRLADIKARLGERTLAPAEAALLVLLPFLYDVHSAWTLTVLRHVDPTNLDDRTPGGADRQGYNRVLRDHKRLIRQAMRGETLPDRSDGRQEVGWWLFHQWAKSQAGRLDDVLDAMGAVADDMGAVLDPGLLGRLLSCAHLGPRKLFGGKPDGPSQDPFPVDFDGCDAQTVRERLVGPLFAIAHAMAIEVTDLPSTVVKHVGIPDPVDPEQLLRRLDDAQWSPLGDALALDAECDHPAAVAALTEHAQYVDALLREARRTRPTEEIGCLPVYAHADGVREVDEWGEPRQAGEVIRFRLDEERIQELLMGENLYRDRSLAIRELYQNALDACRYLRASWAARGQDTYQGKITFRQGYDPDERRYFLECEDNGIGMDETVLAEVFSRAGVRFSDHSRFREMPWQARDGEVTVHPNSRFGIGVLSYFMLADEIRVTTCPEHTGTGRPEQLTVLITGPGHYFRVSRTGEWGPVGTTVRLYLRDEDMAPSCVRELRRLLGIAEFRTEAFHGTTQEAKWAPGALQPREVVGGPANGFVAHGRTVSWPEDGRRVDGQVVWCEHGGGILADGIFIEPRVRRGVLAGPEEGGRLRGAVVNLTGKSRPRDLSVDRAEILDPDVDVAVEGLIRAALPGLFAADPPLLTGEWLAEVARDSPRLADIVTEAAGEAGVVLDVHGHAAPVRTVGFFSDDVFQVHLADVDEEWDPPGRVGKPEPDDASLLWRVLAHRPNAELNALAVVVPELSRVRAVLPALPSDVWMRTRASGLVGRRDWIRSARDDRPVNPGDVVSAAMTCGMSYGEVLARMECLDLPVPERPCAEVPVDATTVALLDRQLQGVGDYFSPDRWLPVANPVPPGHLVKAHLVLNIGIDETLDRLRTLGFRVPEENMRTETPAEWVLRLLSSELGGSAPWLDRSRPVLAGQVVRAVRVLDRSLDEVVGRLADYGLHPDLGSLDERSVRELLRLSDTWGWSDLALRRLDVRSPVPPALLAQAAVRSGSALSDIAHRLGALGFTTRSLPERVADTDPVLLDVSTVSGASCEVSLKGLVEQAVESGLPLREAAERMRAYGLLPRHVTLPERREPEDTRMISKIFGWMAWRAGDLTADTVTMPTILRAADELRRSPQSVIDCLHRYGVRTSHATAPAKPSRHDKDLVDFLAGGSSGWGGPVPMFHLVNAPRRLLMEREEVTRRLTEFGFEVDVQELDGLDETDLSLCTDGFGSHGRELPLALHNPIENFLQITRDAGLPLPELLPRLTRLGVDLESVVQAVRAALPHVPGLVMAPEDDEPEDDPRGTAATTPSARPSRAT</sequence>
<dbReference type="KEGG" id="spun:BFF78_18605"/>
<dbReference type="InterPro" id="IPR056507">
    <property type="entry name" value="wHTH-HSP90_Na-assoc"/>
</dbReference>
<dbReference type="Pfam" id="PF24401">
    <property type="entry name" value="iHD-CE"/>
    <property type="match status" value="1"/>
</dbReference>
<protein>
    <submittedName>
        <fullName evidence="4">Uncharacterized protein</fullName>
    </submittedName>
</protein>
<organism evidence="4 5">
    <name type="scientific">Streptomyces fodineus</name>
    <dbReference type="NCBI Taxonomy" id="1904616"/>
    <lineage>
        <taxon>Bacteria</taxon>
        <taxon>Bacillati</taxon>
        <taxon>Actinomycetota</taxon>
        <taxon>Actinomycetes</taxon>
        <taxon>Kitasatosporales</taxon>
        <taxon>Streptomycetaceae</taxon>
        <taxon>Streptomyces</taxon>
    </lineage>
</organism>
<proteinExistence type="predicted"/>
<dbReference type="RefSeq" id="WP_069779395.1">
    <property type="nucleotide sequence ID" value="NZ_CP017248.1"/>
</dbReference>
<dbReference type="Pfam" id="PF24410">
    <property type="entry name" value="wHTH-HSP90_Na-assoc"/>
    <property type="match status" value="2"/>
</dbReference>
<feature type="domain" description="iHD-CE" evidence="2">
    <location>
        <begin position="111"/>
        <end position="455"/>
    </location>
</feature>
<dbReference type="InterPro" id="IPR056506">
    <property type="entry name" value="iHD-CE"/>
</dbReference>
<evidence type="ECO:0000256" key="1">
    <source>
        <dbReference type="SAM" id="MobiDB-lite"/>
    </source>
</evidence>
<reference evidence="5" key="1">
    <citation type="submission" date="2016-09" db="EMBL/GenBank/DDBJ databases">
        <title>Streptomyces puniciscabiei strain:TW1S1 Genome sequencing and assembly.</title>
        <authorList>
            <person name="Kim M.-K."/>
            <person name="Kim S.B."/>
        </authorList>
    </citation>
    <scope>NUCLEOTIDE SEQUENCE [LARGE SCALE GENOMIC DNA]</scope>
    <source>
        <strain evidence="5">TW1S1</strain>
    </source>
</reference>
<feature type="domain" description="wHTH-Hsp90 Na associated" evidence="3">
    <location>
        <begin position="1066"/>
        <end position="1114"/>
    </location>
</feature>